<comment type="caution">
    <text evidence="7">The sequence shown here is derived from an EMBL/GenBank/DDBJ whole genome shotgun (WGS) entry which is preliminary data.</text>
</comment>
<dbReference type="Pfam" id="PF00263">
    <property type="entry name" value="Secretin"/>
    <property type="match status" value="1"/>
</dbReference>
<keyword evidence="3" id="KW-0472">Membrane</keyword>
<evidence type="ECO:0000259" key="6">
    <source>
        <dbReference type="Pfam" id="PF00263"/>
    </source>
</evidence>
<name>A0A5C6TMZ5_9BURK</name>
<sequence length="561" mass="59581">MHNYRTPCRLASCLIMPCREPTRRAAGFAIYTVVLAFLGGCATSTPLSTGSASANDETGARLTKAMAEALLSDDRHDSRTATTSAKEGSQLNHRRNAPPLKLNPLETSIVTVDVRDAKVDVLLWALARDNGLNVVLEPAVMQIQNRASLTMRNVSAQEALNAILQIFDLHAVVQQRTIFVSTAEEKMFPLELLATRTSASLDYGGDVFGSGKSGAQTSVRGSFKLSGELGQTKEDPLDAIFKTIETIVKSTDNQINGTPAFSSIDKSSKTVFVKAKPSKVRLIEEYLASLMSRRERQIEIELNIVDVQLSKEYSLGVDWTLLSKNVAAKASSTAVELGSQLGSLHGGASSGTRTVALPGQTIGVSKGRSAGIAVGKGGLTAVLSALETFGDVQLLSKPIVRSRNGETAYVSVGTNYRYIQSITANPIASGSSYITKYTTETDSVFSGLIIGLTANIAADGRIELFLQPMQSNIRNGSLDLVEAGGGALSLPVVDIKTIVTSLSMSDNESIIVGGLSDSALSKTTNGIPGSSAMGAIGRLFQSNTETKINRELLFVVRARIL</sequence>
<dbReference type="Gene3D" id="3.55.50.30">
    <property type="match status" value="1"/>
</dbReference>
<feature type="domain" description="Type II/III secretion system secretin-like" evidence="6">
    <location>
        <begin position="385"/>
        <end position="561"/>
    </location>
</feature>
<keyword evidence="2" id="KW-0732">Signal</keyword>
<evidence type="ECO:0000256" key="2">
    <source>
        <dbReference type="ARBA" id="ARBA00022729"/>
    </source>
</evidence>
<proteinExistence type="inferred from homology"/>
<dbReference type="GO" id="GO:0009306">
    <property type="term" value="P:protein secretion"/>
    <property type="evidence" value="ECO:0007669"/>
    <property type="project" value="InterPro"/>
</dbReference>
<evidence type="ECO:0000256" key="5">
    <source>
        <dbReference type="SAM" id="MobiDB-lite"/>
    </source>
</evidence>
<evidence type="ECO:0000256" key="3">
    <source>
        <dbReference type="ARBA" id="ARBA00023136"/>
    </source>
</evidence>
<organism evidence="7 8">
    <name type="scientific">Piscinibacter aquaticus</name>
    <dbReference type="NCBI Taxonomy" id="392597"/>
    <lineage>
        <taxon>Bacteria</taxon>
        <taxon>Pseudomonadati</taxon>
        <taxon>Pseudomonadota</taxon>
        <taxon>Betaproteobacteria</taxon>
        <taxon>Burkholderiales</taxon>
        <taxon>Sphaerotilaceae</taxon>
        <taxon>Piscinibacter</taxon>
    </lineage>
</organism>
<keyword evidence="8" id="KW-1185">Reference proteome</keyword>
<dbReference type="PANTHER" id="PTHR30332:SF24">
    <property type="entry name" value="SECRETIN GSPD-RELATED"/>
    <property type="match status" value="1"/>
</dbReference>
<dbReference type="InterPro" id="IPR001775">
    <property type="entry name" value="GspD/PilQ"/>
</dbReference>
<dbReference type="EMBL" id="VOPW01000002">
    <property type="protein sequence ID" value="TXC62107.1"/>
    <property type="molecule type" value="Genomic_DNA"/>
</dbReference>
<evidence type="ECO:0000313" key="8">
    <source>
        <dbReference type="Proteomes" id="UP000321832"/>
    </source>
</evidence>
<reference evidence="7 8" key="1">
    <citation type="submission" date="2019-08" db="EMBL/GenBank/DDBJ databases">
        <authorList>
            <person name="Khan S.A."/>
            <person name="Jeon C.O."/>
            <person name="Jeong S.E."/>
        </authorList>
    </citation>
    <scope>NUCLEOTIDE SEQUENCE [LARGE SCALE GENOMIC DNA]</scope>
    <source>
        <strain evidence="8">IMCC1728</strain>
    </source>
</reference>
<evidence type="ECO:0000256" key="1">
    <source>
        <dbReference type="ARBA" id="ARBA00004370"/>
    </source>
</evidence>
<feature type="region of interest" description="Disordered" evidence="5">
    <location>
        <begin position="73"/>
        <end position="98"/>
    </location>
</feature>
<dbReference type="PANTHER" id="PTHR30332">
    <property type="entry name" value="PROBABLE GENERAL SECRETION PATHWAY PROTEIN D"/>
    <property type="match status" value="1"/>
</dbReference>
<dbReference type="InterPro" id="IPR050810">
    <property type="entry name" value="Bact_Secretion_Sys_Channel"/>
</dbReference>
<gene>
    <name evidence="7" type="ORF">FSC37_22295</name>
</gene>
<feature type="compositionally biased region" description="Polar residues" evidence="5">
    <location>
        <begin position="80"/>
        <end position="91"/>
    </location>
</feature>
<comment type="subcellular location">
    <subcellularLocation>
        <location evidence="1">Membrane</location>
    </subcellularLocation>
</comment>
<dbReference type="Proteomes" id="UP000321832">
    <property type="component" value="Unassembled WGS sequence"/>
</dbReference>
<accession>A0A5C6TMZ5</accession>
<dbReference type="InterPro" id="IPR004846">
    <property type="entry name" value="T2SS/T3SS_dom"/>
</dbReference>
<protein>
    <recommendedName>
        <fullName evidence="6">Type II/III secretion system secretin-like domain-containing protein</fullName>
    </recommendedName>
</protein>
<evidence type="ECO:0000256" key="4">
    <source>
        <dbReference type="RuleBase" id="RU004003"/>
    </source>
</evidence>
<dbReference type="GO" id="GO:0015627">
    <property type="term" value="C:type II protein secretion system complex"/>
    <property type="evidence" value="ECO:0007669"/>
    <property type="project" value="TreeGrafter"/>
</dbReference>
<evidence type="ECO:0000313" key="7">
    <source>
        <dbReference type="EMBL" id="TXC62107.1"/>
    </source>
</evidence>
<dbReference type="AlphaFoldDB" id="A0A5C6TMZ5"/>
<dbReference type="PRINTS" id="PR00811">
    <property type="entry name" value="BCTERIALGSPD"/>
</dbReference>
<comment type="similarity">
    <text evidence="4">Belongs to the bacterial secretin family.</text>
</comment>